<dbReference type="EMBL" id="JAACFV010000003">
    <property type="protein sequence ID" value="KAF7513998.1"/>
    <property type="molecule type" value="Genomic_DNA"/>
</dbReference>
<evidence type="ECO:0000313" key="3">
    <source>
        <dbReference type="EMBL" id="KAF7513998.1"/>
    </source>
</evidence>
<keyword evidence="2" id="KW-1133">Transmembrane helix</keyword>
<feature type="transmembrane region" description="Helical" evidence="2">
    <location>
        <begin position="173"/>
        <end position="196"/>
    </location>
</feature>
<feature type="transmembrane region" description="Helical" evidence="2">
    <location>
        <begin position="140"/>
        <end position="161"/>
    </location>
</feature>
<dbReference type="PANTHER" id="PTHR42069">
    <property type="entry name" value="HYPHAL ANASTAMOSIS-8 PROTEIN"/>
    <property type="match status" value="1"/>
</dbReference>
<dbReference type="AlphaFoldDB" id="A0A8H7ARF3"/>
<feature type="region of interest" description="Disordered" evidence="1">
    <location>
        <begin position="24"/>
        <end position="56"/>
    </location>
</feature>
<accession>A0A8H7ARF3</accession>
<dbReference type="PANTHER" id="PTHR42069:SF1">
    <property type="entry name" value="MARVEL DOMAIN-CONTAINING PROTEIN"/>
    <property type="match status" value="1"/>
</dbReference>
<comment type="caution">
    <text evidence="3">The sequence shown here is derived from an EMBL/GenBank/DDBJ whole genome shotgun (WGS) entry which is preliminary data.</text>
</comment>
<feature type="transmembrane region" description="Helical" evidence="2">
    <location>
        <begin position="238"/>
        <end position="260"/>
    </location>
</feature>
<sequence>MPTSPDAQPKGFPDVHYLPVTHQAQDGSYNSGLSTEAGYPSPNFSSPGLSSQASPGPFKSLEAVRSFHEMKQEDAIMKQRIRLLKFILRLATLLLALYMIATMSLTFRKYFNTRNILIDVAGSTGPRGPWARQTKTWPTTVLLVTSTLSFIISAVVMVSYVRGVQAANTAHEYGSYLGVGIVAAHVGMWIAVAVAYRTGKDGNDLWGWTCDERAMKIQKPFEKVINFKRYCDIQTSSWITSLAQAVLMVLYVAVYAWGYLRLNHRRKMKAAFSPDVYQHSEGRWSRFVPTKH</sequence>
<keyword evidence="4" id="KW-1185">Reference proteome</keyword>
<proteinExistence type="predicted"/>
<protein>
    <recommendedName>
        <fullName evidence="5">MARVEL domain-containing protein</fullName>
    </recommendedName>
</protein>
<dbReference type="Proteomes" id="UP000606974">
    <property type="component" value="Unassembled WGS sequence"/>
</dbReference>
<evidence type="ECO:0000313" key="4">
    <source>
        <dbReference type="Proteomes" id="UP000606974"/>
    </source>
</evidence>
<dbReference type="OrthoDB" id="5371583at2759"/>
<organism evidence="3 4">
    <name type="scientific">Endocarpon pusillum</name>
    <dbReference type="NCBI Taxonomy" id="364733"/>
    <lineage>
        <taxon>Eukaryota</taxon>
        <taxon>Fungi</taxon>
        <taxon>Dikarya</taxon>
        <taxon>Ascomycota</taxon>
        <taxon>Pezizomycotina</taxon>
        <taxon>Eurotiomycetes</taxon>
        <taxon>Chaetothyriomycetidae</taxon>
        <taxon>Verrucariales</taxon>
        <taxon>Verrucariaceae</taxon>
        <taxon>Endocarpon</taxon>
    </lineage>
</organism>
<evidence type="ECO:0008006" key="5">
    <source>
        <dbReference type="Google" id="ProtNLM"/>
    </source>
</evidence>
<keyword evidence="2" id="KW-0472">Membrane</keyword>
<gene>
    <name evidence="3" type="ORF">GJ744_006612</name>
</gene>
<feature type="compositionally biased region" description="Polar residues" evidence="1">
    <location>
        <begin position="24"/>
        <end position="34"/>
    </location>
</feature>
<keyword evidence="2" id="KW-0812">Transmembrane</keyword>
<name>A0A8H7ARF3_9EURO</name>
<feature type="compositionally biased region" description="Polar residues" evidence="1">
    <location>
        <begin position="42"/>
        <end position="54"/>
    </location>
</feature>
<feature type="transmembrane region" description="Helical" evidence="2">
    <location>
        <begin position="86"/>
        <end position="107"/>
    </location>
</feature>
<evidence type="ECO:0000256" key="1">
    <source>
        <dbReference type="SAM" id="MobiDB-lite"/>
    </source>
</evidence>
<evidence type="ECO:0000256" key="2">
    <source>
        <dbReference type="SAM" id="Phobius"/>
    </source>
</evidence>
<reference evidence="3" key="1">
    <citation type="submission" date="2020-02" db="EMBL/GenBank/DDBJ databases">
        <authorList>
            <person name="Palmer J.M."/>
        </authorList>
    </citation>
    <scope>NUCLEOTIDE SEQUENCE</scope>
    <source>
        <strain evidence="3">EPUS1.4</strain>
        <tissue evidence="3">Thallus</tissue>
    </source>
</reference>